<dbReference type="EMBL" id="MSCW01000007">
    <property type="protein sequence ID" value="ONF43559.1"/>
    <property type="molecule type" value="Genomic_DNA"/>
</dbReference>
<accession>A0A1V2DSP4</accession>
<dbReference type="OrthoDB" id="9792695at2"/>
<reference evidence="4 5" key="1">
    <citation type="submission" date="2016-12" db="EMBL/GenBank/DDBJ databases">
        <title>Marinobacter lutaoensis whole genome sequencing.</title>
        <authorList>
            <person name="Verma A."/>
            <person name="Krishnamurthi S."/>
        </authorList>
    </citation>
    <scope>NUCLEOTIDE SEQUENCE [LARGE SCALE GENOMIC DNA]</scope>
    <source>
        <strain evidence="4 5">T5054</strain>
    </source>
</reference>
<gene>
    <name evidence="4" type="ORF">BTO32_12935</name>
</gene>
<dbReference type="InterPro" id="IPR031107">
    <property type="entry name" value="Small_HSP"/>
</dbReference>
<evidence type="ECO:0000259" key="3">
    <source>
        <dbReference type="PROSITE" id="PS01031"/>
    </source>
</evidence>
<evidence type="ECO:0000313" key="5">
    <source>
        <dbReference type="Proteomes" id="UP000189339"/>
    </source>
</evidence>
<dbReference type="InterPro" id="IPR008978">
    <property type="entry name" value="HSP20-like_chaperone"/>
</dbReference>
<dbReference type="CDD" id="cd06464">
    <property type="entry name" value="ACD_sHsps-like"/>
    <property type="match status" value="1"/>
</dbReference>
<evidence type="ECO:0000313" key="4">
    <source>
        <dbReference type="EMBL" id="ONF43559.1"/>
    </source>
</evidence>
<dbReference type="AlphaFoldDB" id="A0A1V2DSP4"/>
<dbReference type="InterPro" id="IPR002068">
    <property type="entry name" value="A-crystallin/Hsp20_dom"/>
</dbReference>
<evidence type="ECO:0000256" key="2">
    <source>
        <dbReference type="RuleBase" id="RU003616"/>
    </source>
</evidence>
<dbReference type="Gene3D" id="2.60.40.790">
    <property type="match status" value="1"/>
</dbReference>
<dbReference type="PROSITE" id="PS01031">
    <property type="entry name" value="SHSP"/>
    <property type="match status" value="1"/>
</dbReference>
<dbReference type="SUPFAM" id="SSF49764">
    <property type="entry name" value="HSP20-like chaperones"/>
    <property type="match status" value="1"/>
</dbReference>
<keyword evidence="5" id="KW-1185">Reference proteome</keyword>
<dbReference type="Proteomes" id="UP000189339">
    <property type="component" value="Unassembled WGS sequence"/>
</dbReference>
<dbReference type="Pfam" id="PF00011">
    <property type="entry name" value="HSP20"/>
    <property type="match status" value="1"/>
</dbReference>
<comment type="similarity">
    <text evidence="1 2">Belongs to the small heat shock protein (HSP20) family.</text>
</comment>
<sequence length="189" mass="21397">MDIDFKKWAPWNWFKKEQEEQQTASSLPVQRSDLPAAGGAVSPILQLHREIDRLFDDAFRGFGFPALSTPQWPSDWSGVLKPALDIQETDKEYKITLEVPGVEEKDIQITLDNDVLVVRGEKRQEQETKEGGYHRVERSYGSFQRTLNLPGDANQDSIKASFKNGVLTITIDKHETGTLKQGRSIPINS</sequence>
<evidence type="ECO:0000256" key="1">
    <source>
        <dbReference type="PROSITE-ProRule" id="PRU00285"/>
    </source>
</evidence>
<dbReference type="STRING" id="135739.BTO32_12935"/>
<name>A0A1V2DSP4_9GAMM</name>
<dbReference type="RefSeq" id="WP_076725025.1">
    <property type="nucleotide sequence ID" value="NZ_JABWTC010000014.1"/>
</dbReference>
<protein>
    <submittedName>
        <fullName evidence="4">Heat-shock protein Hsp20</fullName>
    </submittedName>
</protein>
<feature type="domain" description="SHSP" evidence="3">
    <location>
        <begin position="75"/>
        <end position="189"/>
    </location>
</feature>
<proteinExistence type="inferred from homology"/>
<organism evidence="4 5">
    <name type="scientific">Marinobacter lutaoensis</name>
    <dbReference type="NCBI Taxonomy" id="135739"/>
    <lineage>
        <taxon>Bacteria</taxon>
        <taxon>Pseudomonadati</taxon>
        <taxon>Pseudomonadota</taxon>
        <taxon>Gammaproteobacteria</taxon>
        <taxon>Pseudomonadales</taxon>
        <taxon>Marinobacteraceae</taxon>
        <taxon>Marinobacter</taxon>
    </lineage>
</organism>
<comment type="caution">
    <text evidence="4">The sequence shown here is derived from an EMBL/GenBank/DDBJ whole genome shotgun (WGS) entry which is preliminary data.</text>
</comment>
<dbReference type="PANTHER" id="PTHR11527">
    <property type="entry name" value="HEAT-SHOCK PROTEIN 20 FAMILY MEMBER"/>
    <property type="match status" value="1"/>
</dbReference>